<evidence type="ECO:0000256" key="2">
    <source>
        <dbReference type="ARBA" id="ARBA00022670"/>
    </source>
</evidence>
<evidence type="ECO:0000256" key="5">
    <source>
        <dbReference type="SAM" id="Phobius"/>
    </source>
</evidence>
<dbReference type="STRING" id="1190417.SAMN05660690_1885"/>
<dbReference type="OrthoDB" id="9758917at2"/>
<protein>
    <submittedName>
        <fullName evidence="7">Serine protease, S1-C subfamily, contains C-terminal PDZ domain</fullName>
    </submittedName>
</protein>
<keyword evidence="5" id="KW-1133">Transmembrane helix</keyword>
<keyword evidence="5" id="KW-0812">Transmembrane</keyword>
<dbReference type="PROSITE" id="PS50106">
    <property type="entry name" value="PDZ"/>
    <property type="match status" value="1"/>
</dbReference>
<keyword evidence="2 7" id="KW-0645">Protease</keyword>
<dbReference type="EMBL" id="FMZF01000002">
    <property type="protein sequence ID" value="SDC55544.1"/>
    <property type="molecule type" value="Genomic_DNA"/>
</dbReference>
<name>A0A1G6MJS6_9ACTN</name>
<keyword evidence="5" id="KW-0472">Membrane</keyword>
<dbReference type="SUPFAM" id="SSF50494">
    <property type="entry name" value="Trypsin-like serine proteases"/>
    <property type="match status" value="1"/>
</dbReference>
<evidence type="ECO:0000313" key="8">
    <source>
        <dbReference type="Proteomes" id="UP000199416"/>
    </source>
</evidence>
<dbReference type="PANTHER" id="PTHR43343">
    <property type="entry name" value="PEPTIDASE S12"/>
    <property type="match status" value="1"/>
</dbReference>
<dbReference type="InterPro" id="IPR036034">
    <property type="entry name" value="PDZ_sf"/>
</dbReference>
<feature type="transmembrane region" description="Helical" evidence="5">
    <location>
        <begin position="175"/>
        <end position="201"/>
    </location>
</feature>
<dbReference type="GO" id="GO:0006508">
    <property type="term" value="P:proteolysis"/>
    <property type="evidence" value="ECO:0007669"/>
    <property type="project" value="UniProtKB-KW"/>
</dbReference>
<evidence type="ECO:0000259" key="6">
    <source>
        <dbReference type="PROSITE" id="PS50106"/>
    </source>
</evidence>
<dbReference type="CDD" id="cd06779">
    <property type="entry name" value="cpPDZ_Deg_HtrA-like"/>
    <property type="match status" value="1"/>
</dbReference>
<dbReference type="Pfam" id="PF13180">
    <property type="entry name" value="PDZ_2"/>
    <property type="match status" value="1"/>
</dbReference>
<dbReference type="PRINTS" id="PR00834">
    <property type="entry name" value="PROTEASES2C"/>
</dbReference>
<proteinExistence type="inferred from homology"/>
<dbReference type="SUPFAM" id="SSF50156">
    <property type="entry name" value="PDZ domain-like"/>
    <property type="match status" value="1"/>
</dbReference>
<dbReference type="PANTHER" id="PTHR43343:SF3">
    <property type="entry name" value="PROTEASE DO-LIKE 8, CHLOROPLASTIC"/>
    <property type="match status" value="1"/>
</dbReference>
<dbReference type="RefSeq" id="WP_091365347.1">
    <property type="nucleotide sequence ID" value="NZ_FMZF01000002.1"/>
</dbReference>
<comment type="similarity">
    <text evidence="1">Belongs to the peptidase S1C family.</text>
</comment>
<evidence type="ECO:0000256" key="3">
    <source>
        <dbReference type="ARBA" id="ARBA00022801"/>
    </source>
</evidence>
<evidence type="ECO:0000256" key="1">
    <source>
        <dbReference type="ARBA" id="ARBA00010541"/>
    </source>
</evidence>
<accession>A0A1G6MJS6</accession>
<keyword evidence="8" id="KW-1185">Reference proteome</keyword>
<dbReference type="Gene3D" id="2.30.42.10">
    <property type="match status" value="1"/>
</dbReference>
<sequence>MTSPDPREPEDTDAGSTGDRTPDGTDAAAFARPTGATGSFDPPERTRAAVAPPPPADPAQQAAFGRPATVAGSFPGERPAPPPRPVLPPPPEAVLRAFRAPAGQAGLQEPPGGRPGRRRTSAGPWWKPDARSDPWRDPHAPAGLTGPAVFAEESEQEGPVVVDRRGRRRLRLRDLSVRVAALVVLAVLLAGALGGGVGYLLTREASETPLLAPGTTLSETDDAVTREPGSVSDIAADVAPAVVSIEVRIGEAGATGSGVVVDGEGGYIVTNNHVVSGADGVEGAEIRAVFSDGTGSEARIVGRDPASDVAVVKVERPGLVTASLGSADDVVVGDPVVAIGSPLGLAGTVTSGIVSALDRPVRLAGEGSDTNAVISAVQTDAPINPGNSGGALVDATGAVIGINTAIASLGGGSVGLGFAIPIDTARDIAEQLIATGSAVHASLGVSTRSVTDGARNGALVLNVEPGSAAAEAGVQEQDVVIRVDDQPVGSSEELVVAVDSHRPGDVVTLELVRGGSSTTVQATLDQA</sequence>
<feature type="domain" description="PDZ" evidence="6">
    <location>
        <begin position="432"/>
        <end position="515"/>
    </location>
</feature>
<dbReference type="InterPro" id="IPR051201">
    <property type="entry name" value="Chloro_Bact_Ser_Proteases"/>
</dbReference>
<dbReference type="InterPro" id="IPR001478">
    <property type="entry name" value="PDZ"/>
</dbReference>
<dbReference type="SMART" id="SM00228">
    <property type="entry name" value="PDZ"/>
    <property type="match status" value="1"/>
</dbReference>
<dbReference type="InterPro" id="IPR043504">
    <property type="entry name" value="Peptidase_S1_PA_chymotrypsin"/>
</dbReference>
<feature type="compositionally biased region" description="Basic and acidic residues" evidence="4">
    <location>
        <begin position="128"/>
        <end position="139"/>
    </location>
</feature>
<feature type="compositionally biased region" description="Pro residues" evidence="4">
    <location>
        <begin position="78"/>
        <end position="92"/>
    </location>
</feature>
<dbReference type="GO" id="GO:0004252">
    <property type="term" value="F:serine-type endopeptidase activity"/>
    <property type="evidence" value="ECO:0007669"/>
    <property type="project" value="InterPro"/>
</dbReference>
<gene>
    <name evidence="7" type="ORF">SAMN05660690_1885</name>
</gene>
<feature type="region of interest" description="Disordered" evidence="4">
    <location>
        <begin position="1"/>
        <end position="160"/>
    </location>
</feature>
<dbReference type="Gene3D" id="2.40.10.10">
    <property type="entry name" value="Trypsin-like serine proteases"/>
    <property type="match status" value="2"/>
</dbReference>
<evidence type="ECO:0000313" key="7">
    <source>
        <dbReference type="EMBL" id="SDC55544.1"/>
    </source>
</evidence>
<keyword evidence="3" id="KW-0378">Hydrolase</keyword>
<organism evidence="7 8">
    <name type="scientific">Geodermatophilus telluris</name>
    <dbReference type="NCBI Taxonomy" id="1190417"/>
    <lineage>
        <taxon>Bacteria</taxon>
        <taxon>Bacillati</taxon>
        <taxon>Actinomycetota</taxon>
        <taxon>Actinomycetes</taxon>
        <taxon>Geodermatophilales</taxon>
        <taxon>Geodermatophilaceae</taxon>
        <taxon>Geodermatophilus</taxon>
    </lineage>
</organism>
<dbReference type="AlphaFoldDB" id="A0A1G6MJS6"/>
<dbReference type="InterPro" id="IPR009003">
    <property type="entry name" value="Peptidase_S1_PA"/>
</dbReference>
<dbReference type="Pfam" id="PF13365">
    <property type="entry name" value="Trypsin_2"/>
    <property type="match status" value="1"/>
</dbReference>
<dbReference type="Proteomes" id="UP000199416">
    <property type="component" value="Unassembled WGS sequence"/>
</dbReference>
<dbReference type="InterPro" id="IPR001940">
    <property type="entry name" value="Peptidase_S1C"/>
</dbReference>
<evidence type="ECO:0000256" key="4">
    <source>
        <dbReference type="SAM" id="MobiDB-lite"/>
    </source>
</evidence>
<reference evidence="8" key="1">
    <citation type="submission" date="2016-10" db="EMBL/GenBank/DDBJ databases">
        <authorList>
            <person name="Varghese N."/>
            <person name="Submissions S."/>
        </authorList>
    </citation>
    <scope>NUCLEOTIDE SEQUENCE [LARGE SCALE GENOMIC DNA]</scope>
    <source>
        <strain evidence="8">DSM 45421</strain>
    </source>
</reference>